<evidence type="ECO:0000256" key="1">
    <source>
        <dbReference type="SAM" id="MobiDB-lite"/>
    </source>
</evidence>
<proteinExistence type="predicted"/>
<dbReference type="Proteomes" id="UP000784919">
    <property type="component" value="Unassembled WGS sequence"/>
</dbReference>
<organism evidence="2 3">
    <name type="scientific">Claviceps arundinis</name>
    <dbReference type="NCBI Taxonomy" id="1623583"/>
    <lineage>
        <taxon>Eukaryota</taxon>
        <taxon>Fungi</taxon>
        <taxon>Dikarya</taxon>
        <taxon>Ascomycota</taxon>
        <taxon>Pezizomycotina</taxon>
        <taxon>Sordariomycetes</taxon>
        <taxon>Hypocreomycetidae</taxon>
        <taxon>Hypocreales</taxon>
        <taxon>Clavicipitaceae</taxon>
        <taxon>Claviceps</taxon>
    </lineage>
</organism>
<feature type="compositionally biased region" description="Polar residues" evidence="1">
    <location>
        <begin position="1"/>
        <end position="15"/>
    </location>
</feature>
<evidence type="ECO:0000313" key="3">
    <source>
        <dbReference type="Proteomes" id="UP000784919"/>
    </source>
</evidence>
<gene>
    <name evidence="2" type="ORF">E4U56_007488</name>
</gene>
<dbReference type="EMBL" id="SRPS01000710">
    <property type="protein sequence ID" value="KAG5955198.1"/>
    <property type="molecule type" value="Genomic_DNA"/>
</dbReference>
<accession>A0A9P7MKN6</accession>
<feature type="compositionally biased region" description="Polar residues" evidence="1">
    <location>
        <begin position="48"/>
        <end position="67"/>
    </location>
</feature>
<name>A0A9P7MKN6_9HYPO</name>
<sequence length="93" mass="10292">PYERNIQPSQSNDIPSESVGGGHHFDLKKWLQCLPHVSALWLVPKFESNSRSTSSPFESHTLANGSETEQHHTVSVELVRIGGGLEVVQDVMN</sequence>
<feature type="region of interest" description="Disordered" evidence="1">
    <location>
        <begin position="48"/>
        <end position="72"/>
    </location>
</feature>
<dbReference type="OrthoDB" id="10610751at2759"/>
<reference evidence="2" key="1">
    <citation type="journal article" date="2020" name="bioRxiv">
        <title>Whole genome comparisons of ergot fungi reveals the divergence and evolution of species within the genus Claviceps are the result of varying mechanisms driving genome evolution and host range expansion.</title>
        <authorList>
            <person name="Wyka S.A."/>
            <person name="Mondo S.J."/>
            <person name="Liu M."/>
            <person name="Dettman J."/>
            <person name="Nalam V."/>
            <person name="Broders K.D."/>
        </authorList>
    </citation>
    <scope>NUCLEOTIDE SEQUENCE</scope>
    <source>
        <strain evidence="2">CCC 1102</strain>
    </source>
</reference>
<comment type="caution">
    <text evidence="2">The sequence shown here is derived from an EMBL/GenBank/DDBJ whole genome shotgun (WGS) entry which is preliminary data.</text>
</comment>
<feature type="region of interest" description="Disordered" evidence="1">
    <location>
        <begin position="1"/>
        <end position="20"/>
    </location>
</feature>
<evidence type="ECO:0000313" key="2">
    <source>
        <dbReference type="EMBL" id="KAG5955198.1"/>
    </source>
</evidence>
<feature type="non-terminal residue" evidence="2">
    <location>
        <position position="93"/>
    </location>
</feature>
<protein>
    <submittedName>
        <fullName evidence="2">Uncharacterized protein</fullName>
    </submittedName>
</protein>
<feature type="non-terminal residue" evidence="2">
    <location>
        <position position="1"/>
    </location>
</feature>
<dbReference type="AlphaFoldDB" id="A0A9P7MKN6"/>